<dbReference type="HOGENOM" id="CLU_015161_3_1_1"/>
<reference evidence="7 8" key="1">
    <citation type="journal article" date="2014" name="Genome Announc.">
        <title>Draft genome sequence of the pathogenic fungus Scedosporium apiospermum.</title>
        <authorList>
            <person name="Vandeputte P."/>
            <person name="Ghamrawi S."/>
            <person name="Rechenmann M."/>
            <person name="Iltis A."/>
            <person name="Giraud S."/>
            <person name="Fleury M."/>
            <person name="Thornton C."/>
            <person name="Delhaes L."/>
            <person name="Meyer W."/>
            <person name="Papon N."/>
            <person name="Bouchara J.P."/>
        </authorList>
    </citation>
    <scope>NUCLEOTIDE SEQUENCE [LARGE SCALE GENOMIC DNA]</scope>
    <source>
        <strain evidence="7 8">IHEM 14462</strain>
    </source>
</reference>
<keyword evidence="4" id="KW-0804">Transcription</keyword>
<dbReference type="OrthoDB" id="2943660at2759"/>
<evidence type="ECO:0000256" key="5">
    <source>
        <dbReference type="ARBA" id="ARBA00023242"/>
    </source>
</evidence>
<proteinExistence type="predicted"/>
<dbReference type="OMA" id="YRFAANK"/>
<dbReference type="PANTHER" id="PTHR47338">
    <property type="entry name" value="ZN(II)2CYS6 TRANSCRIPTION FACTOR (EUROFUNG)-RELATED"/>
    <property type="match status" value="1"/>
</dbReference>
<dbReference type="AlphaFoldDB" id="A0A084G9B5"/>
<keyword evidence="3" id="KW-0805">Transcription regulation</keyword>
<evidence type="ECO:0008006" key="9">
    <source>
        <dbReference type="Google" id="ProtNLM"/>
    </source>
</evidence>
<comment type="subcellular location">
    <subcellularLocation>
        <location evidence="1">Nucleus</location>
    </subcellularLocation>
</comment>
<organism evidence="7 8">
    <name type="scientific">Pseudallescheria apiosperma</name>
    <name type="common">Scedosporium apiospermum</name>
    <dbReference type="NCBI Taxonomy" id="563466"/>
    <lineage>
        <taxon>Eukaryota</taxon>
        <taxon>Fungi</taxon>
        <taxon>Dikarya</taxon>
        <taxon>Ascomycota</taxon>
        <taxon>Pezizomycotina</taxon>
        <taxon>Sordariomycetes</taxon>
        <taxon>Hypocreomycetidae</taxon>
        <taxon>Microascales</taxon>
        <taxon>Microascaceae</taxon>
        <taxon>Scedosporium</taxon>
    </lineage>
</organism>
<sequence length="606" mass="67438">MDHLLQQLLPVAASLRQTTPPSQASTPGSCHVVEGPWITGSSNTSHNTEHQRPWLFDPAASPRITTHLVLDDATLHEAIRLYFKWCHNQPISLFTEDKFLETLKSRDHELLLAMQALSLRFPPNTLTPSKQERLDAMSRLSRQRTMDCLVNRRVKLSTLQSLCLLSMVDMAALTIRSLFPDPFGQMGIRCKLGAGLIGWQTLAAITGRSSFWTLTTNPTVPLDGGTSCLNSRSDMGILKYTSQLSEVWHMARIYAASHVGPDTPPPWSPQSDYSAVTQRHLEVDCSVPLRYRFAANKFGDQTPESLQKHRHYWGPWLFLQFIYAAIPCLLNHPFLLSMRLRNFRHTMPQFFIHQSFDLITRHAGWITYFIDLLDKKSFQPSDPSLAHCVVIVATIHLQHSFVEEPSLREKAQAGFDKCLKFLRLMGSTWPRVSVMADNLDNLRSSVVVAPSTTPTRAGNENSTGLRQAPSINAQLLWDMLIYERAGQRDAAADQSMFHDSLAQIPAAIQDNNQDTTTAEFDLVGSAGISGHKTVPKDSPAYPPDDAATPLDHASSGPGTAPEATAGVADAERYVDGIGAESNYEGLYFQADDFSRAIDDWMSINLG</sequence>
<accession>A0A084G9B5</accession>
<dbReference type="GO" id="GO:0000981">
    <property type="term" value="F:DNA-binding transcription factor activity, RNA polymerase II-specific"/>
    <property type="evidence" value="ECO:0007669"/>
    <property type="project" value="InterPro"/>
</dbReference>
<dbReference type="PANTHER" id="PTHR47338:SF9">
    <property type="entry name" value="ZN(II)2CYS6 TRANSCRIPTION FACTOR (EUROFUNG)"/>
    <property type="match status" value="1"/>
</dbReference>
<evidence type="ECO:0000313" key="7">
    <source>
        <dbReference type="EMBL" id="KEZ43927.1"/>
    </source>
</evidence>
<evidence type="ECO:0000256" key="1">
    <source>
        <dbReference type="ARBA" id="ARBA00004123"/>
    </source>
</evidence>
<comment type="caution">
    <text evidence="7">The sequence shown here is derived from an EMBL/GenBank/DDBJ whole genome shotgun (WGS) entry which is preliminary data.</text>
</comment>
<dbReference type="RefSeq" id="XP_016643726.1">
    <property type="nucleotide sequence ID" value="XM_016786750.1"/>
</dbReference>
<dbReference type="InterPro" id="IPR050815">
    <property type="entry name" value="TF_fung"/>
</dbReference>
<dbReference type="KEGG" id="sapo:SAPIO_CDS4115"/>
<gene>
    <name evidence="7" type="ORF">SAPIO_CDS4115</name>
</gene>
<dbReference type="CDD" id="cd12148">
    <property type="entry name" value="fungal_TF_MHR"/>
    <property type="match status" value="1"/>
</dbReference>
<dbReference type="Proteomes" id="UP000028545">
    <property type="component" value="Unassembled WGS sequence"/>
</dbReference>
<keyword evidence="8" id="KW-1185">Reference proteome</keyword>
<keyword evidence="5" id="KW-0539">Nucleus</keyword>
<protein>
    <recommendedName>
        <fullName evidence="9">Transcription factor domain-containing protein</fullName>
    </recommendedName>
</protein>
<feature type="region of interest" description="Disordered" evidence="6">
    <location>
        <begin position="529"/>
        <end position="565"/>
    </location>
</feature>
<evidence type="ECO:0000256" key="2">
    <source>
        <dbReference type="ARBA" id="ARBA00022723"/>
    </source>
</evidence>
<dbReference type="EMBL" id="JOWA01000090">
    <property type="protein sequence ID" value="KEZ43927.1"/>
    <property type="molecule type" value="Genomic_DNA"/>
</dbReference>
<evidence type="ECO:0000256" key="6">
    <source>
        <dbReference type="SAM" id="MobiDB-lite"/>
    </source>
</evidence>
<dbReference type="VEuPathDB" id="FungiDB:SAPIO_CDS4115"/>
<dbReference type="GeneID" id="27723187"/>
<name>A0A084G9B5_PSEDA</name>
<keyword evidence="2" id="KW-0479">Metal-binding</keyword>
<dbReference type="GO" id="GO:0005634">
    <property type="term" value="C:nucleus"/>
    <property type="evidence" value="ECO:0007669"/>
    <property type="project" value="UniProtKB-SubCell"/>
</dbReference>
<evidence type="ECO:0000256" key="3">
    <source>
        <dbReference type="ARBA" id="ARBA00023015"/>
    </source>
</evidence>
<dbReference type="GO" id="GO:0046872">
    <property type="term" value="F:metal ion binding"/>
    <property type="evidence" value="ECO:0007669"/>
    <property type="project" value="UniProtKB-KW"/>
</dbReference>
<evidence type="ECO:0000313" key="8">
    <source>
        <dbReference type="Proteomes" id="UP000028545"/>
    </source>
</evidence>
<evidence type="ECO:0000256" key="4">
    <source>
        <dbReference type="ARBA" id="ARBA00023163"/>
    </source>
</evidence>